<comment type="caution">
    <text evidence="2">The sequence shown here is derived from an EMBL/GenBank/DDBJ whole genome shotgun (WGS) entry which is preliminary data.</text>
</comment>
<accession>A0A9N9JR70</accession>
<evidence type="ECO:0000313" key="2">
    <source>
        <dbReference type="EMBL" id="CAG8790287.1"/>
    </source>
</evidence>
<dbReference type="EMBL" id="CAJVPY010026802">
    <property type="protein sequence ID" value="CAG8790287.1"/>
    <property type="molecule type" value="Genomic_DNA"/>
</dbReference>
<feature type="region of interest" description="Disordered" evidence="1">
    <location>
        <begin position="93"/>
        <end position="124"/>
    </location>
</feature>
<feature type="region of interest" description="Disordered" evidence="1">
    <location>
        <begin position="1"/>
        <end position="78"/>
    </location>
</feature>
<evidence type="ECO:0000313" key="3">
    <source>
        <dbReference type="Proteomes" id="UP000789405"/>
    </source>
</evidence>
<sequence>SLSSQSFSSSQSSLSLQSFSNSVPIHNPFIKENPTQEDTSSLRQILKYPLRQHSQPTEETKTNKEQEGSQLLKQKRRKTMPFLTYEVKMVQKQEVQRKKKEDTEYAQAEKQRIKDMKRLEKEKI</sequence>
<reference evidence="2" key="1">
    <citation type="submission" date="2021-06" db="EMBL/GenBank/DDBJ databases">
        <authorList>
            <person name="Kallberg Y."/>
            <person name="Tangrot J."/>
            <person name="Rosling A."/>
        </authorList>
    </citation>
    <scope>NUCLEOTIDE SEQUENCE</scope>
    <source>
        <strain evidence="2">MA453B</strain>
    </source>
</reference>
<dbReference type="Proteomes" id="UP000789405">
    <property type="component" value="Unassembled WGS sequence"/>
</dbReference>
<feature type="non-terminal residue" evidence="2">
    <location>
        <position position="124"/>
    </location>
</feature>
<dbReference type="AlphaFoldDB" id="A0A9N9JR70"/>
<protein>
    <submittedName>
        <fullName evidence="2">4169_t:CDS:1</fullName>
    </submittedName>
</protein>
<gene>
    <name evidence="2" type="ORF">DERYTH_LOCUS21277</name>
</gene>
<feature type="compositionally biased region" description="Basic and acidic residues" evidence="1">
    <location>
        <begin position="56"/>
        <end position="67"/>
    </location>
</feature>
<proteinExistence type="predicted"/>
<feature type="compositionally biased region" description="Low complexity" evidence="1">
    <location>
        <begin position="1"/>
        <end position="20"/>
    </location>
</feature>
<evidence type="ECO:0000256" key="1">
    <source>
        <dbReference type="SAM" id="MobiDB-lite"/>
    </source>
</evidence>
<keyword evidence="3" id="KW-1185">Reference proteome</keyword>
<name>A0A9N9JR70_9GLOM</name>
<organism evidence="2 3">
    <name type="scientific">Dentiscutata erythropus</name>
    <dbReference type="NCBI Taxonomy" id="1348616"/>
    <lineage>
        <taxon>Eukaryota</taxon>
        <taxon>Fungi</taxon>
        <taxon>Fungi incertae sedis</taxon>
        <taxon>Mucoromycota</taxon>
        <taxon>Glomeromycotina</taxon>
        <taxon>Glomeromycetes</taxon>
        <taxon>Diversisporales</taxon>
        <taxon>Gigasporaceae</taxon>
        <taxon>Dentiscutata</taxon>
    </lineage>
</organism>